<dbReference type="KEGG" id="chq:AQ619_01920"/>
<keyword evidence="3" id="KW-1185">Reference proteome</keyword>
<dbReference type="AlphaFoldDB" id="A0A0N7JH26"/>
<evidence type="ECO:0000313" key="2">
    <source>
        <dbReference type="EMBL" id="ALL12218.1"/>
    </source>
</evidence>
<dbReference type="Proteomes" id="UP000056905">
    <property type="component" value="Chromosome"/>
</dbReference>
<evidence type="ECO:0000256" key="1">
    <source>
        <dbReference type="SAM" id="SignalP"/>
    </source>
</evidence>
<evidence type="ECO:0000313" key="3">
    <source>
        <dbReference type="Proteomes" id="UP000056905"/>
    </source>
</evidence>
<dbReference type="OrthoDB" id="5741133at2"/>
<feature type="chain" id="PRO_5006014203" description="Preprotein translocase subunit SecD" evidence="1">
    <location>
        <begin position="24"/>
        <end position="175"/>
    </location>
</feature>
<gene>
    <name evidence="2" type="ORF">AQ619_01920</name>
</gene>
<protein>
    <recommendedName>
        <fullName evidence="4">Preprotein translocase subunit SecD</fullName>
    </recommendedName>
</protein>
<evidence type="ECO:0008006" key="4">
    <source>
        <dbReference type="Google" id="ProtNLM"/>
    </source>
</evidence>
<dbReference type="STRING" id="69395.AQ619_01920"/>
<reference evidence="2 3" key="1">
    <citation type="submission" date="2015-10" db="EMBL/GenBank/DDBJ databases">
        <title>Conservation of the essential genome among Caulobacter and Brevundimonas species.</title>
        <authorList>
            <person name="Scott D."/>
            <person name="Ely B."/>
        </authorList>
    </citation>
    <scope>NUCLEOTIDE SEQUENCE [LARGE SCALE GENOMIC DNA]</scope>
    <source>
        <strain evidence="2 3">CB4</strain>
    </source>
</reference>
<dbReference type="InterPro" id="IPR046525">
    <property type="entry name" value="DUF6702"/>
</dbReference>
<sequence length="175" mass="18444">MIARAAALWLAAGLVLAPLPAAAHRGHGVLSVVEIDARTGGVRVSHRVAAHDAEPALAQIAPEAQASLDDPDAVEALKAHMGETFALAINGETVSLTLKDLTLGASEVRFEYSGQTRPSDVTGPVDVRAAMFADVYGDEVNQVNIRRLGITRTLVFSGAEADEVQRLDALVLETR</sequence>
<proteinExistence type="predicted"/>
<accession>A0A0N7JH26</accession>
<organism evidence="2 3">
    <name type="scientific">Caulobacter henricii</name>
    <dbReference type="NCBI Taxonomy" id="69395"/>
    <lineage>
        <taxon>Bacteria</taxon>
        <taxon>Pseudomonadati</taxon>
        <taxon>Pseudomonadota</taxon>
        <taxon>Alphaproteobacteria</taxon>
        <taxon>Caulobacterales</taxon>
        <taxon>Caulobacteraceae</taxon>
        <taxon>Caulobacter</taxon>
    </lineage>
</organism>
<keyword evidence="1" id="KW-0732">Signal</keyword>
<dbReference type="EMBL" id="CP013002">
    <property type="protein sequence ID" value="ALL12218.1"/>
    <property type="molecule type" value="Genomic_DNA"/>
</dbReference>
<feature type="signal peptide" evidence="1">
    <location>
        <begin position="1"/>
        <end position="23"/>
    </location>
</feature>
<dbReference type="RefSeq" id="WP_062143502.1">
    <property type="nucleotide sequence ID" value="NZ_CP013002.1"/>
</dbReference>
<dbReference type="Pfam" id="PF20420">
    <property type="entry name" value="DUF6702"/>
    <property type="match status" value="1"/>
</dbReference>
<name>A0A0N7JH26_9CAUL</name>